<sequence length="1161" mass="132010">MRKTILLFTFLSMVLYGQQGNQNLQLPTIIPPSPTVQNFMRYGEIPVDYSTGVPKIEIPIYTIQGRKLSLPISISYHASGIKVYDIPSEVGLGWVLNAGGIITRTMLDAIDEKGATNKIYANAAQFLAAVPTIVMSGYNTFCWTYPGPHSMEMYLNANPSEDRMSDRYFYKLPNGGSGVFRYNYPQTSTLITLPYRPYNITKTVEQNQSNGNVVTEFQIIDDQGIIHKFKRFQDSSYGSSEWFLTEMSSPDGQEKIKFSYNSVQTTPNGMPNDTFISKKDFVIGVGGCQVQPSQGDPSTSMGGTGGATNAVILSSIESEDIIINFLYANREDFPNLKKLTEVQILPKNNPNTIKKKFIFQQSYFGTIGYENTNNRDKRLKLDMLNIYGEDAQNSQKYTFDYEQSIMLPAYSSRSYDFWGYFNGSNYNGTAIPYNFLPVEYQNPVNGTGYGGDRKADNGYFSKACMLKEIKYPAGGRTEFKFERAYADGVYRGTNGGGYIGGFRVASITNYSKDNNVANIKSYQYSQPKFNIIDPEFYTYPQWTLDLEDPNGDFVPCQGTGGCWRYYKQTIVTSNPIVSHDLTPGMPIAYLDVTEYDGTPTNNMGSTEYHYSSPDHISYTDLIRELHTYQEDWGNYEPKLGYKLVKNQIGNKISEEIFQYSNHFQQEFLTGFNITRTLTNLANNKNIDLTEFGCHNCLTLYIQSIRAHDTKAYQNANLLDYTIKRTYDQNNQSKYVEERIDYAYNQHNLMVKQAVRKNSLGDDIFTQYKYPYDFGTAEPYQTMLTKNILTPIIEQTVINTTNGKQIQKLRTLYDKWVNNSIIEPKLVQAQADSSLPLEDRVRFMSYDQKGNATNLKKENGIPITYIWGYDKTLPIAMVENSNLVSQAGTNNQDKTINSNLFIPMGSTVYELGSFVITEEKNYMIERIYEKIPNDKSVMYQVSFENIDNSAGSVLFTDSTPAGGNSHTFTTASQLLKPGNYKVKLVNIGYNGYQGSIEHQFNFTIYNTVNIEKAIPFHTSFEEDVEYINTTDAKTGNKSHVGQYSVKLPDASLGYDKVVISYWGKTSAGSPWQYVEDIVDVAGQNVQIGQAYNYIDEVRVYPVNSMMTTYTYDPFYKQPTSIMKPNGQTEYYNYDSFGRLKEVYIIEDNVKKVIKSNTYHYKQ</sequence>
<dbReference type="RefSeq" id="WP_157798696.1">
    <property type="nucleotide sequence ID" value="NZ_PGFD01000001.1"/>
</dbReference>
<proteinExistence type="predicted"/>
<dbReference type="EMBL" id="PGFD01000001">
    <property type="protein sequence ID" value="PJJ66393.1"/>
    <property type="molecule type" value="Genomic_DNA"/>
</dbReference>
<comment type="caution">
    <text evidence="1">The sequence shown here is derived from an EMBL/GenBank/DDBJ whole genome shotgun (WGS) entry which is preliminary data.</text>
</comment>
<dbReference type="AlphaFoldDB" id="A0A2M9C6F4"/>
<organism evidence="1 2">
    <name type="scientific">Chryseobacterium geocarposphaerae</name>
    <dbReference type="NCBI Taxonomy" id="1416776"/>
    <lineage>
        <taxon>Bacteria</taxon>
        <taxon>Pseudomonadati</taxon>
        <taxon>Bacteroidota</taxon>
        <taxon>Flavobacteriia</taxon>
        <taxon>Flavobacteriales</taxon>
        <taxon>Weeksellaceae</taxon>
        <taxon>Chryseobacterium group</taxon>
        <taxon>Chryseobacterium</taxon>
    </lineage>
</organism>
<reference evidence="1 2" key="1">
    <citation type="submission" date="2017-11" db="EMBL/GenBank/DDBJ databases">
        <title>Genomic Encyclopedia of Archaeal and Bacterial Type Strains, Phase II (KMG-II): From Individual Species to Whole Genera.</title>
        <authorList>
            <person name="Goeker M."/>
        </authorList>
    </citation>
    <scope>NUCLEOTIDE SEQUENCE [LARGE SCALE GENOMIC DNA]</scope>
    <source>
        <strain evidence="1 2">DSM 27617</strain>
    </source>
</reference>
<evidence type="ECO:0000313" key="1">
    <source>
        <dbReference type="EMBL" id="PJJ66393.1"/>
    </source>
</evidence>
<name>A0A2M9C6F4_9FLAO</name>
<gene>
    <name evidence="1" type="ORF">CLV73_0369</name>
</gene>
<dbReference type="Proteomes" id="UP000228740">
    <property type="component" value="Unassembled WGS sequence"/>
</dbReference>
<keyword evidence="2" id="KW-1185">Reference proteome</keyword>
<accession>A0A2M9C6F4</accession>
<evidence type="ECO:0000313" key="2">
    <source>
        <dbReference type="Proteomes" id="UP000228740"/>
    </source>
</evidence>
<dbReference type="OrthoDB" id="9814627at2"/>
<protein>
    <submittedName>
        <fullName evidence="1">YD repeat-containing protein</fullName>
    </submittedName>
</protein>